<dbReference type="Gene3D" id="2.30.330.10">
    <property type="entry name" value="SpoA-like"/>
    <property type="match status" value="1"/>
</dbReference>
<dbReference type="GO" id="GO:0009425">
    <property type="term" value="C:bacterial-type flagellum basal body"/>
    <property type="evidence" value="ECO:0007669"/>
    <property type="project" value="InterPro"/>
</dbReference>
<feature type="region of interest" description="Disordered" evidence="2">
    <location>
        <begin position="79"/>
        <end position="113"/>
    </location>
</feature>
<accession>A0A538TG60</accession>
<feature type="compositionally biased region" description="Basic and acidic residues" evidence="2">
    <location>
        <begin position="79"/>
        <end position="99"/>
    </location>
</feature>
<dbReference type="InterPro" id="IPR001172">
    <property type="entry name" value="FliN_T3SS_HrcQb"/>
</dbReference>
<name>A0A538TG60_UNCEI</name>
<comment type="similarity">
    <text evidence="1">Belongs to the FliN/MopA/SpaO family.</text>
</comment>
<dbReference type="GO" id="GO:0071973">
    <property type="term" value="P:bacterial-type flagellum-dependent cell motility"/>
    <property type="evidence" value="ECO:0007669"/>
    <property type="project" value="InterPro"/>
</dbReference>
<feature type="non-terminal residue" evidence="4">
    <location>
        <position position="1"/>
    </location>
</feature>
<dbReference type="GO" id="GO:0006935">
    <property type="term" value="P:chemotaxis"/>
    <property type="evidence" value="ECO:0007669"/>
    <property type="project" value="InterPro"/>
</dbReference>
<dbReference type="Proteomes" id="UP000317691">
    <property type="component" value="Unassembled WGS sequence"/>
</dbReference>
<dbReference type="InterPro" id="IPR001543">
    <property type="entry name" value="FliN-like_C"/>
</dbReference>
<dbReference type="GO" id="GO:0003774">
    <property type="term" value="F:cytoskeletal motor activity"/>
    <property type="evidence" value="ECO:0007669"/>
    <property type="project" value="InterPro"/>
</dbReference>
<dbReference type="AlphaFoldDB" id="A0A538TG60"/>
<dbReference type="InterPro" id="IPR036429">
    <property type="entry name" value="SpoA-like_sf"/>
</dbReference>
<comment type="caution">
    <text evidence="4">The sequence shown here is derived from an EMBL/GenBank/DDBJ whole genome shotgun (WGS) entry which is preliminary data.</text>
</comment>
<dbReference type="SUPFAM" id="SSF101801">
    <property type="entry name" value="Surface presentation of antigens (SPOA)"/>
    <property type="match status" value="1"/>
</dbReference>
<dbReference type="EMBL" id="VBOZ01000038">
    <property type="protein sequence ID" value="TMQ62612.1"/>
    <property type="molecule type" value="Genomic_DNA"/>
</dbReference>
<evidence type="ECO:0000256" key="1">
    <source>
        <dbReference type="ARBA" id="ARBA00009226"/>
    </source>
</evidence>
<organism evidence="4 5">
    <name type="scientific">Eiseniibacteriota bacterium</name>
    <dbReference type="NCBI Taxonomy" id="2212470"/>
    <lineage>
        <taxon>Bacteria</taxon>
        <taxon>Candidatus Eiseniibacteriota</taxon>
    </lineage>
</organism>
<keyword evidence="4" id="KW-0969">Cilium</keyword>
<keyword evidence="4" id="KW-0966">Cell projection</keyword>
<sequence length="113" mass="12214">ALRAVDPYIPAPTERFHIVVDAGHTDLPPEEVAALAPGSLIPLDRKAGQPVEIVANAVTVAHGELVEVRGRVAVRVLSLERPHTTHEAQHEPQTKHEARTTPGRPAKPRRGKS</sequence>
<protein>
    <submittedName>
        <fullName evidence="4">FliM/FliN family flagellar motor switch protein</fullName>
    </submittedName>
</protein>
<gene>
    <name evidence="4" type="ORF">E6K79_12010</name>
</gene>
<evidence type="ECO:0000313" key="5">
    <source>
        <dbReference type="Proteomes" id="UP000317691"/>
    </source>
</evidence>
<keyword evidence="4" id="KW-0282">Flagellum</keyword>
<evidence type="ECO:0000259" key="3">
    <source>
        <dbReference type="Pfam" id="PF01052"/>
    </source>
</evidence>
<evidence type="ECO:0000256" key="2">
    <source>
        <dbReference type="SAM" id="MobiDB-lite"/>
    </source>
</evidence>
<proteinExistence type="inferred from homology"/>
<evidence type="ECO:0000313" key="4">
    <source>
        <dbReference type="EMBL" id="TMQ62612.1"/>
    </source>
</evidence>
<dbReference type="PRINTS" id="PR00956">
    <property type="entry name" value="FLGMOTORFLIN"/>
</dbReference>
<reference evidence="4 5" key="1">
    <citation type="journal article" date="2019" name="Nat. Microbiol.">
        <title>Mediterranean grassland soil C-N compound turnover is dependent on rainfall and depth, and is mediated by genomically divergent microorganisms.</title>
        <authorList>
            <person name="Diamond S."/>
            <person name="Andeer P.F."/>
            <person name="Li Z."/>
            <person name="Crits-Christoph A."/>
            <person name="Burstein D."/>
            <person name="Anantharaman K."/>
            <person name="Lane K.R."/>
            <person name="Thomas B.C."/>
            <person name="Pan C."/>
            <person name="Northen T.R."/>
            <person name="Banfield J.F."/>
        </authorList>
    </citation>
    <scope>NUCLEOTIDE SEQUENCE [LARGE SCALE GENOMIC DNA]</scope>
    <source>
        <strain evidence="4">WS_9</strain>
    </source>
</reference>
<dbReference type="Pfam" id="PF01052">
    <property type="entry name" value="FliMN_C"/>
    <property type="match status" value="1"/>
</dbReference>
<feature type="domain" description="Flagellar motor switch protein FliN-like C-terminal" evidence="3">
    <location>
        <begin position="17"/>
        <end position="78"/>
    </location>
</feature>